<accession>A0A1X0NND3</accession>
<feature type="compositionally biased region" description="Acidic residues" evidence="1">
    <location>
        <begin position="243"/>
        <end position="266"/>
    </location>
</feature>
<proteinExistence type="predicted"/>
<dbReference type="AlphaFoldDB" id="A0A1X0NND3"/>
<feature type="compositionally biased region" description="Basic and acidic residues" evidence="1">
    <location>
        <begin position="78"/>
        <end position="90"/>
    </location>
</feature>
<name>A0A1X0NND3_9TRYP</name>
<sequence>MGNTENKSNESPESTRSSSSSQRSSFSSLSAPEDEEQIHEEEQEEVVEQEQEILLIQGNQEEENEEEEGRNPHHHHQQQQDKDKEDKVVVDDDDDNKDVIAVLLCNQCKSPLCSVDDILAHRASDAWMAQVYAYELDLFNDCGPLWCYSATNPAARRFDIIRCHPSTAMFLRGPWSREHSFFLGHEWCYSSCGICGRFLGWGFRPVQTSASSSGPRTPGSVERERMSEEEEEKEEKEEKKGEEEEEEGEEEEQREEEEEDDEEEEGVMIAPESIMFVGLILTHCVGDEKYPRNTYEMLQGYRQAAQQMSVTKA</sequence>
<dbReference type="VEuPathDB" id="TriTrypDB:TM35_000311840"/>
<dbReference type="RefSeq" id="XP_028880064.1">
    <property type="nucleotide sequence ID" value="XM_029028665.1"/>
</dbReference>
<evidence type="ECO:0000313" key="4">
    <source>
        <dbReference type="Proteomes" id="UP000192257"/>
    </source>
</evidence>
<dbReference type="EMBL" id="NBCO01000031">
    <property type="protein sequence ID" value="ORC85998.1"/>
    <property type="molecule type" value="Genomic_DNA"/>
</dbReference>
<dbReference type="InterPro" id="IPR034750">
    <property type="entry name" value="CULT"/>
</dbReference>
<dbReference type="Proteomes" id="UP000192257">
    <property type="component" value="Unassembled WGS sequence"/>
</dbReference>
<feature type="domain" description="CULT" evidence="2">
    <location>
        <begin position="100"/>
        <end position="288"/>
    </location>
</feature>
<feature type="compositionally biased region" description="Acidic residues" evidence="1">
    <location>
        <begin position="32"/>
        <end position="51"/>
    </location>
</feature>
<dbReference type="Gene3D" id="2.170.150.20">
    <property type="entry name" value="Peptide methionine sulfoxide reductase"/>
    <property type="match status" value="1"/>
</dbReference>
<protein>
    <recommendedName>
        <fullName evidence="2">CULT domain-containing protein</fullName>
    </recommendedName>
</protein>
<evidence type="ECO:0000256" key="1">
    <source>
        <dbReference type="SAM" id="MobiDB-lite"/>
    </source>
</evidence>
<evidence type="ECO:0000313" key="3">
    <source>
        <dbReference type="EMBL" id="ORC85998.1"/>
    </source>
</evidence>
<comment type="caution">
    <text evidence="3">The sequence shown here is derived from an EMBL/GenBank/DDBJ whole genome shotgun (WGS) entry which is preliminary data.</text>
</comment>
<dbReference type="OrthoDB" id="267517at2759"/>
<gene>
    <name evidence="3" type="ORF">TM35_000311840</name>
</gene>
<keyword evidence="4" id="KW-1185">Reference proteome</keyword>
<feature type="compositionally biased region" description="Low complexity" evidence="1">
    <location>
        <begin position="9"/>
        <end position="30"/>
    </location>
</feature>
<dbReference type="GeneID" id="39988445"/>
<feature type="region of interest" description="Disordered" evidence="1">
    <location>
        <begin position="207"/>
        <end position="271"/>
    </location>
</feature>
<dbReference type="PROSITE" id="PS51788">
    <property type="entry name" value="CULT"/>
    <property type="match status" value="1"/>
</dbReference>
<evidence type="ECO:0000259" key="2">
    <source>
        <dbReference type="PROSITE" id="PS51788"/>
    </source>
</evidence>
<feature type="region of interest" description="Disordered" evidence="1">
    <location>
        <begin position="1"/>
        <end position="90"/>
    </location>
</feature>
<reference evidence="3 4" key="1">
    <citation type="submission" date="2017-03" db="EMBL/GenBank/DDBJ databases">
        <title>An alternative strategy for trypanosome survival in the mammalian bloodstream revealed through genome and transcriptome analysis of the ubiquitous bovine parasite Trypanosoma (Megatrypanum) theileri.</title>
        <authorList>
            <person name="Kelly S."/>
            <person name="Ivens A."/>
            <person name="Mott A."/>
            <person name="O'Neill E."/>
            <person name="Emms D."/>
            <person name="Macleod O."/>
            <person name="Voorheis P."/>
            <person name="Matthews J."/>
            <person name="Matthews K."/>
            <person name="Carrington M."/>
        </authorList>
    </citation>
    <scope>NUCLEOTIDE SEQUENCE [LARGE SCALE GENOMIC DNA]</scope>
    <source>
        <strain evidence="3">Edinburgh</strain>
    </source>
</reference>
<organism evidence="3 4">
    <name type="scientific">Trypanosoma theileri</name>
    <dbReference type="NCBI Taxonomy" id="67003"/>
    <lineage>
        <taxon>Eukaryota</taxon>
        <taxon>Discoba</taxon>
        <taxon>Euglenozoa</taxon>
        <taxon>Kinetoplastea</taxon>
        <taxon>Metakinetoplastina</taxon>
        <taxon>Trypanosomatida</taxon>
        <taxon>Trypanosomatidae</taxon>
        <taxon>Trypanosoma</taxon>
    </lineage>
</organism>